<dbReference type="InterPro" id="IPR011335">
    <property type="entry name" value="Restrct_endonuc-II-like"/>
</dbReference>
<organism evidence="1 2">
    <name type="scientific">Amblyomma americanum</name>
    <name type="common">Lone star tick</name>
    <dbReference type="NCBI Taxonomy" id="6943"/>
    <lineage>
        <taxon>Eukaryota</taxon>
        <taxon>Metazoa</taxon>
        <taxon>Ecdysozoa</taxon>
        <taxon>Arthropoda</taxon>
        <taxon>Chelicerata</taxon>
        <taxon>Arachnida</taxon>
        <taxon>Acari</taxon>
        <taxon>Parasitiformes</taxon>
        <taxon>Ixodida</taxon>
        <taxon>Ixodoidea</taxon>
        <taxon>Ixodidae</taxon>
        <taxon>Amblyomminae</taxon>
        <taxon>Amblyomma</taxon>
    </lineage>
</organism>
<sequence>MEKLHVYGAQRPDPYTVPESEWVQGAEGKRRCPPVKMSNVVVYLLFSPSKFTAENVENYKALEAYNYFESGLVRKCRLWRPGDVQISFVRAEVMPSQTAAAKGHDTWVCVNDTSGQILAGHCQCKAGLGEVCSHVAALLFVLEAAARERADVSCTSQPCAWHAAVSKKATMVPVDQLNLSKPGRKARKLAAEANHTSETYDARDIEIFQRLRKASSSAVVLRSIPKTDSEDTDSASEDEEMYTFLRNARKARSTKEDFLEDMFLPLSEIERIEKATRLTSKSPLWHEARYGRLTGTTMHRIRTLKADTNVQGLLDSVLQRRPPLNIEAVRWGADKEKVAKEQYLEFMKARHANFELHEIGFVIDTD</sequence>
<dbReference type="PANTHER" id="PTHR47526">
    <property type="entry name" value="ATP-DEPENDENT DNA HELICASE"/>
    <property type="match status" value="1"/>
</dbReference>
<feature type="non-terminal residue" evidence="1">
    <location>
        <position position="366"/>
    </location>
</feature>
<proteinExistence type="predicted"/>
<dbReference type="Proteomes" id="UP001321473">
    <property type="component" value="Unassembled WGS sequence"/>
</dbReference>
<dbReference type="PANTHER" id="PTHR47526:SF3">
    <property type="entry name" value="PHD-TYPE DOMAIN-CONTAINING PROTEIN"/>
    <property type="match status" value="1"/>
</dbReference>
<dbReference type="GO" id="GO:0006281">
    <property type="term" value="P:DNA repair"/>
    <property type="evidence" value="ECO:0007669"/>
    <property type="project" value="UniProtKB-ARBA"/>
</dbReference>
<reference evidence="1 2" key="1">
    <citation type="journal article" date="2023" name="Arcadia Sci">
        <title>De novo assembly of a long-read Amblyomma americanum tick genome.</title>
        <authorList>
            <person name="Chou S."/>
            <person name="Poskanzer K.E."/>
            <person name="Rollins M."/>
            <person name="Thuy-Boun P.S."/>
        </authorList>
    </citation>
    <scope>NUCLEOTIDE SEQUENCE [LARGE SCALE GENOMIC DNA]</scope>
    <source>
        <strain evidence="1">F_SG_1</strain>
        <tissue evidence="1">Salivary glands</tissue>
    </source>
</reference>
<evidence type="ECO:0000313" key="1">
    <source>
        <dbReference type="EMBL" id="KAK8757278.1"/>
    </source>
</evidence>
<keyword evidence="2" id="KW-1185">Reference proteome</keyword>
<protein>
    <recommendedName>
        <fullName evidence="3">SWIM-type domain-containing protein</fullName>
    </recommendedName>
</protein>
<dbReference type="EMBL" id="JARKHS020035388">
    <property type="protein sequence ID" value="KAK8757278.1"/>
    <property type="molecule type" value="Genomic_DNA"/>
</dbReference>
<gene>
    <name evidence="1" type="ORF">V5799_000020</name>
</gene>
<evidence type="ECO:0008006" key="3">
    <source>
        <dbReference type="Google" id="ProtNLM"/>
    </source>
</evidence>
<dbReference type="InterPro" id="IPR011604">
    <property type="entry name" value="PDDEXK-like_dom_sf"/>
</dbReference>
<dbReference type="SUPFAM" id="SSF52980">
    <property type="entry name" value="Restriction endonuclease-like"/>
    <property type="match status" value="1"/>
</dbReference>
<evidence type="ECO:0000313" key="2">
    <source>
        <dbReference type="Proteomes" id="UP001321473"/>
    </source>
</evidence>
<accession>A0AAQ4D488</accession>
<dbReference type="Gene3D" id="3.90.320.10">
    <property type="match status" value="1"/>
</dbReference>
<comment type="caution">
    <text evidence="1">The sequence shown here is derived from an EMBL/GenBank/DDBJ whole genome shotgun (WGS) entry which is preliminary data.</text>
</comment>
<dbReference type="AlphaFoldDB" id="A0AAQ4D488"/>
<name>A0AAQ4D488_AMBAM</name>